<gene>
    <name evidence="5" type="ORF">DKG75_13715</name>
</gene>
<dbReference type="PROSITE" id="PS01124">
    <property type="entry name" value="HTH_ARAC_FAMILY_2"/>
    <property type="match status" value="1"/>
</dbReference>
<dbReference type="RefSeq" id="WP_109921683.1">
    <property type="nucleotide sequence ID" value="NZ_QGLF01000003.1"/>
</dbReference>
<proteinExistence type="predicted"/>
<dbReference type="InterPro" id="IPR029062">
    <property type="entry name" value="Class_I_gatase-like"/>
</dbReference>
<reference evidence="6" key="1">
    <citation type="submission" date="2018-05" db="EMBL/GenBank/DDBJ databases">
        <title>Zavarzinia sp. HR-AS.</title>
        <authorList>
            <person name="Lee Y."/>
            <person name="Jeon C.O."/>
        </authorList>
    </citation>
    <scope>NUCLEOTIDE SEQUENCE [LARGE SCALE GENOMIC DNA]</scope>
    <source>
        <strain evidence="6">DSM 1231</strain>
    </source>
</reference>
<dbReference type="Gene3D" id="1.10.10.60">
    <property type="entry name" value="Homeodomain-like"/>
    <property type="match status" value="2"/>
</dbReference>
<dbReference type="SUPFAM" id="SSF46689">
    <property type="entry name" value="Homeodomain-like"/>
    <property type="match status" value="2"/>
</dbReference>
<sequence length="313" mass="33329">MTLDPSAGAGLLLYPGAQAAAVHGLSDLLSVAGRLAGTVLRVSHWQPAGDRLVPVFDSAGNGLMPAVVVLPPSLGEPPGSTPAITGWLHDRQAAGTVLCSVCAGAFLLADAGLLAGRPATTHWSYAETLASRHPGVKVDADRLIIDDGDIITAGGVMAWTDLGLILVERFFGPALMMATARFFLLDPPGREQRFYARFQPKTDHGDSAILKVQQRLAAAGPAADLGVAAMAAEAGLEERTFLRRFRKATGLRPTEYCQQLRLAAARERLETTRDAIDSIAFTVGYQDPGAFRKLFLKRVGLSPGDYRRRFGSL</sequence>
<evidence type="ECO:0000256" key="3">
    <source>
        <dbReference type="ARBA" id="ARBA00023163"/>
    </source>
</evidence>
<dbReference type="InterPro" id="IPR009057">
    <property type="entry name" value="Homeodomain-like_sf"/>
</dbReference>
<feature type="domain" description="HTH araC/xylS-type" evidence="4">
    <location>
        <begin position="206"/>
        <end position="309"/>
    </location>
</feature>
<dbReference type="AlphaFoldDB" id="A0A317E229"/>
<dbReference type="Pfam" id="PF01965">
    <property type="entry name" value="DJ-1_PfpI"/>
    <property type="match status" value="1"/>
</dbReference>
<dbReference type="InterPro" id="IPR018062">
    <property type="entry name" value="HTH_AraC-typ_CS"/>
</dbReference>
<dbReference type="SMART" id="SM00342">
    <property type="entry name" value="HTH_ARAC"/>
    <property type="match status" value="1"/>
</dbReference>
<keyword evidence="2" id="KW-0238">DNA-binding</keyword>
<protein>
    <submittedName>
        <fullName evidence="5">AraC family transcriptional regulator</fullName>
    </submittedName>
</protein>
<dbReference type="PANTHER" id="PTHR43130:SF3">
    <property type="entry name" value="HTH-TYPE TRANSCRIPTIONAL REGULATOR RV1931C"/>
    <property type="match status" value="1"/>
</dbReference>
<dbReference type="CDD" id="cd03138">
    <property type="entry name" value="GATase1_AraC_2"/>
    <property type="match status" value="1"/>
</dbReference>
<evidence type="ECO:0000313" key="6">
    <source>
        <dbReference type="Proteomes" id="UP000246077"/>
    </source>
</evidence>
<keyword evidence="3" id="KW-0804">Transcription</keyword>
<organism evidence="5 6">
    <name type="scientific">Zavarzinia compransoris</name>
    <dbReference type="NCBI Taxonomy" id="1264899"/>
    <lineage>
        <taxon>Bacteria</taxon>
        <taxon>Pseudomonadati</taxon>
        <taxon>Pseudomonadota</taxon>
        <taxon>Alphaproteobacteria</taxon>
        <taxon>Rhodospirillales</taxon>
        <taxon>Zavarziniaceae</taxon>
        <taxon>Zavarzinia</taxon>
    </lineage>
</organism>
<accession>A0A317E229</accession>
<dbReference type="Pfam" id="PF12833">
    <property type="entry name" value="HTH_18"/>
    <property type="match status" value="1"/>
</dbReference>
<keyword evidence="6" id="KW-1185">Reference proteome</keyword>
<evidence type="ECO:0000256" key="2">
    <source>
        <dbReference type="ARBA" id="ARBA00023125"/>
    </source>
</evidence>
<evidence type="ECO:0000313" key="5">
    <source>
        <dbReference type="EMBL" id="PWR21039.1"/>
    </source>
</evidence>
<dbReference type="GO" id="GO:0003700">
    <property type="term" value="F:DNA-binding transcription factor activity"/>
    <property type="evidence" value="ECO:0007669"/>
    <property type="project" value="InterPro"/>
</dbReference>
<dbReference type="EMBL" id="QGLF01000003">
    <property type="protein sequence ID" value="PWR21039.1"/>
    <property type="molecule type" value="Genomic_DNA"/>
</dbReference>
<evidence type="ECO:0000259" key="4">
    <source>
        <dbReference type="PROSITE" id="PS01124"/>
    </source>
</evidence>
<dbReference type="Gene3D" id="3.40.50.880">
    <property type="match status" value="1"/>
</dbReference>
<name>A0A317E229_9PROT</name>
<dbReference type="InterPro" id="IPR018060">
    <property type="entry name" value="HTH_AraC"/>
</dbReference>
<dbReference type="SUPFAM" id="SSF52317">
    <property type="entry name" value="Class I glutamine amidotransferase-like"/>
    <property type="match status" value="1"/>
</dbReference>
<keyword evidence="1" id="KW-0805">Transcription regulation</keyword>
<comment type="caution">
    <text evidence="5">The sequence shown here is derived from an EMBL/GenBank/DDBJ whole genome shotgun (WGS) entry which is preliminary data.</text>
</comment>
<dbReference type="OrthoDB" id="9793422at2"/>
<dbReference type="InterPro" id="IPR002818">
    <property type="entry name" value="DJ-1/PfpI"/>
</dbReference>
<dbReference type="Proteomes" id="UP000246077">
    <property type="component" value="Unassembled WGS sequence"/>
</dbReference>
<dbReference type="GO" id="GO:0043565">
    <property type="term" value="F:sequence-specific DNA binding"/>
    <property type="evidence" value="ECO:0007669"/>
    <property type="project" value="InterPro"/>
</dbReference>
<evidence type="ECO:0000256" key="1">
    <source>
        <dbReference type="ARBA" id="ARBA00023015"/>
    </source>
</evidence>
<dbReference type="PANTHER" id="PTHR43130">
    <property type="entry name" value="ARAC-FAMILY TRANSCRIPTIONAL REGULATOR"/>
    <property type="match status" value="1"/>
</dbReference>
<dbReference type="PROSITE" id="PS00041">
    <property type="entry name" value="HTH_ARAC_FAMILY_1"/>
    <property type="match status" value="1"/>
</dbReference>
<dbReference type="InterPro" id="IPR052158">
    <property type="entry name" value="INH-QAR"/>
</dbReference>